<organism evidence="3 4">
    <name type="scientific">Paenibacillus tyrfis</name>
    <dbReference type="NCBI Taxonomy" id="1501230"/>
    <lineage>
        <taxon>Bacteria</taxon>
        <taxon>Bacillati</taxon>
        <taxon>Bacillota</taxon>
        <taxon>Bacilli</taxon>
        <taxon>Bacillales</taxon>
        <taxon>Paenibacillaceae</taxon>
        <taxon>Paenibacillus</taxon>
    </lineage>
</organism>
<feature type="transmembrane region" description="Helical" evidence="1">
    <location>
        <begin position="126"/>
        <end position="143"/>
    </location>
</feature>
<keyword evidence="4" id="KW-1185">Reference proteome</keyword>
<protein>
    <recommendedName>
        <fullName evidence="2">VanZ-like domain-containing protein</fullName>
    </recommendedName>
</protein>
<dbReference type="PANTHER" id="PTHR36834:SF1">
    <property type="entry name" value="INTEGRAL MEMBRANE PROTEIN"/>
    <property type="match status" value="1"/>
</dbReference>
<dbReference type="OrthoDB" id="4822551at2"/>
<feature type="transmembrane region" description="Helical" evidence="1">
    <location>
        <begin position="94"/>
        <end position="114"/>
    </location>
</feature>
<dbReference type="eggNOG" id="COG4767">
    <property type="taxonomic scope" value="Bacteria"/>
</dbReference>
<feature type="domain" description="VanZ-like" evidence="2">
    <location>
        <begin position="17"/>
        <end position="142"/>
    </location>
</feature>
<keyword evidence="1" id="KW-1133">Transmembrane helix</keyword>
<comment type="caution">
    <text evidence="3">The sequence shown here is derived from an EMBL/GenBank/DDBJ whole genome shotgun (WGS) entry which is preliminary data.</text>
</comment>
<keyword evidence="1" id="KW-0472">Membrane</keyword>
<dbReference type="EMBL" id="JNVM01000017">
    <property type="protein sequence ID" value="KEQ24156.1"/>
    <property type="molecule type" value="Genomic_DNA"/>
</dbReference>
<dbReference type="AlphaFoldDB" id="A0A081P0D3"/>
<reference evidence="3 4" key="1">
    <citation type="submission" date="2014-06" db="EMBL/GenBank/DDBJ databases">
        <title>Draft genome sequence of Paenibacillus sp. MSt1.</title>
        <authorList>
            <person name="Aw Y.K."/>
            <person name="Ong K.S."/>
            <person name="Gan H.M."/>
            <person name="Lee S.M."/>
        </authorList>
    </citation>
    <scope>NUCLEOTIDE SEQUENCE [LARGE SCALE GENOMIC DNA]</scope>
    <source>
        <strain evidence="3 4">MSt1</strain>
    </source>
</reference>
<gene>
    <name evidence="3" type="ORF">ET33_10665</name>
</gene>
<evidence type="ECO:0000313" key="4">
    <source>
        <dbReference type="Proteomes" id="UP000028123"/>
    </source>
</evidence>
<dbReference type="RefSeq" id="WP_036686392.1">
    <property type="nucleotide sequence ID" value="NZ_FYEP01000002.1"/>
</dbReference>
<dbReference type="InterPro" id="IPR053150">
    <property type="entry name" value="Teicoplanin_resist-assoc"/>
</dbReference>
<accession>A0A081P0D3</accession>
<dbReference type="Pfam" id="PF04892">
    <property type="entry name" value="VanZ"/>
    <property type="match status" value="1"/>
</dbReference>
<sequence length="157" mass="17833">MRRKKKGARNLWTAAAFILYTSCMLYMMFVGFGRSVHADELRYNLHPFRTIGNYFIYFDSYAFSIVLINLGGNIGMFVPFGILLPLLFRRCRTFLGFSLSFIVPLIVVELLQTVLRVGSGDIDDVILNYAGASLGYVLYKVVFGRMRHKGSSGIFMV</sequence>
<evidence type="ECO:0000259" key="2">
    <source>
        <dbReference type="Pfam" id="PF04892"/>
    </source>
</evidence>
<evidence type="ECO:0000313" key="3">
    <source>
        <dbReference type="EMBL" id="KEQ24156.1"/>
    </source>
</evidence>
<name>A0A081P0D3_9BACL</name>
<evidence type="ECO:0000256" key="1">
    <source>
        <dbReference type="SAM" id="Phobius"/>
    </source>
</evidence>
<dbReference type="Proteomes" id="UP000028123">
    <property type="component" value="Unassembled WGS sequence"/>
</dbReference>
<feature type="transmembrane region" description="Helical" evidence="1">
    <location>
        <begin position="62"/>
        <end position="87"/>
    </location>
</feature>
<proteinExistence type="predicted"/>
<dbReference type="InterPro" id="IPR006976">
    <property type="entry name" value="VanZ-like"/>
</dbReference>
<keyword evidence="1" id="KW-0812">Transmembrane</keyword>
<dbReference type="PANTHER" id="PTHR36834">
    <property type="entry name" value="MEMBRANE PROTEIN-RELATED"/>
    <property type="match status" value="1"/>
</dbReference>